<dbReference type="NCBIfam" id="NF047509">
    <property type="entry name" value="Rv3131_FMN_oxido"/>
    <property type="match status" value="1"/>
</dbReference>
<dbReference type="Gene3D" id="3.40.109.10">
    <property type="entry name" value="NADH Oxidase"/>
    <property type="match status" value="1"/>
</dbReference>
<organism evidence="1 2">
    <name type="scientific">Amycolatopsis xylanica</name>
    <dbReference type="NCBI Taxonomy" id="589385"/>
    <lineage>
        <taxon>Bacteria</taxon>
        <taxon>Bacillati</taxon>
        <taxon>Actinomycetota</taxon>
        <taxon>Actinomycetes</taxon>
        <taxon>Pseudonocardiales</taxon>
        <taxon>Pseudonocardiaceae</taxon>
        <taxon>Amycolatopsis</taxon>
    </lineage>
</organism>
<dbReference type="OrthoDB" id="8156917at2"/>
<gene>
    <name evidence="1" type="ORF">SAMN05421504_101794</name>
</gene>
<evidence type="ECO:0000313" key="2">
    <source>
        <dbReference type="Proteomes" id="UP000199515"/>
    </source>
</evidence>
<evidence type="ECO:0000313" key="1">
    <source>
        <dbReference type="EMBL" id="SDW51561.1"/>
    </source>
</evidence>
<dbReference type="PANTHER" id="PTHR23026">
    <property type="entry name" value="NADPH NITROREDUCTASE"/>
    <property type="match status" value="1"/>
</dbReference>
<protein>
    <submittedName>
        <fullName evidence="1">Nitroreductase family protein</fullName>
    </submittedName>
</protein>
<dbReference type="SUPFAM" id="SSF55469">
    <property type="entry name" value="FMN-dependent nitroreductase-like"/>
    <property type="match status" value="2"/>
</dbReference>
<name>A0A1H2U623_9PSEU</name>
<dbReference type="RefSeq" id="WP_091286631.1">
    <property type="nucleotide sequence ID" value="NZ_FNON01000001.1"/>
</dbReference>
<reference evidence="1 2" key="1">
    <citation type="submission" date="2016-10" db="EMBL/GenBank/DDBJ databases">
        <authorList>
            <person name="de Groot N.N."/>
        </authorList>
    </citation>
    <scope>NUCLEOTIDE SEQUENCE [LARGE SCALE GENOMIC DNA]</scope>
    <source>
        <strain evidence="1 2">CPCC 202699</strain>
    </source>
</reference>
<keyword evidence="2" id="KW-1185">Reference proteome</keyword>
<dbReference type="InterPro" id="IPR050627">
    <property type="entry name" value="Nitroreductase/BluB"/>
</dbReference>
<dbReference type="PANTHER" id="PTHR23026:SF123">
    <property type="entry name" value="NAD(P)H NITROREDUCTASE RV3131-RELATED"/>
    <property type="match status" value="1"/>
</dbReference>
<proteinExistence type="predicted"/>
<dbReference type="STRING" id="589385.SAMN05421504_101794"/>
<dbReference type="GO" id="GO:0016491">
    <property type="term" value="F:oxidoreductase activity"/>
    <property type="evidence" value="ECO:0007669"/>
    <property type="project" value="InterPro"/>
</dbReference>
<sequence length="319" mass="34107">MIRTEATVLTAAVEAAVRAPSPHNTQPWIFELGPNGVDLFLDTARVLKVCDADGREARLACGAALLNLRLAIAAAGRACEIEVLPDRTKPALLAHVELGLRRRPRESDLRMAAAIPRRFTNRRPFAEQAVPREIRNLLTAAASAEGGKLVLLDEIGKVGKVASLVRRADETQAGDPAFQSEKRAWTSAGPDRLDGVPATAGGPRAAGGLLPVRHFLASSALRAYERDPVVAVLLSRTDGPRAQLRAGEAMQRVLLTATDAGLSSSFLSQPMEIPSIRAELRALLGGRQYPQTVLRLGYGYPGTATPRRGIAAVTRAGEW</sequence>
<dbReference type="EMBL" id="FNON01000001">
    <property type="protein sequence ID" value="SDW51561.1"/>
    <property type="molecule type" value="Genomic_DNA"/>
</dbReference>
<dbReference type="AlphaFoldDB" id="A0A1H2U623"/>
<dbReference type="InterPro" id="IPR000415">
    <property type="entry name" value="Nitroreductase-like"/>
</dbReference>
<dbReference type="Proteomes" id="UP000199515">
    <property type="component" value="Unassembled WGS sequence"/>
</dbReference>
<accession>A0A1H2U623</accession>